<feature type="transmembrane region" description="Helical" evidence="8">
    <location>
        <begin position="162"/>
        <end position="185"/>
    </location>
</feature>
<reference evidence="9 10" key="1">
    <citation type="submission" date="2017-04" db="EMBL/GenBank/DDBJ databases">
        <title>Genome sequencing of [Candida] sorbophila.</title>
        <authorList>
            <person name="Ahn J.O."/>
        </authorList>
    </citation>
    <scope>NUCLEOTIDE SEQUENCE [LARGE SCALE GENOMIC DNA]</scope>
    <source>
        <strain evidence="9 10">DS02</strain>
    </source>
</reference>
<comment type="function">
    <text evidence="8">Nonessential protein required for the fusion of transport vesicles derived from the endocytic pathway with the Golgi complex.</text>
</comment>
<keyword evidence="2 8" id="KW-0813">Transport</keyword>
<dbReference type="InterPro" id="IPR011691">
    <property type="entry name" value="Vesicle_transpt_SFT2"/>
</dbReference>
<protein>
    <recommendedName>
        <fullName evidence="8">Protein transport protein SFT2</fullName>
    </recommendedName>
</protein>
<evidence type="ECO:0000256" key="5">
    <source>
        <dbReference type="ARBA" id="ARBA00022989"/>
    </source>
</evidence>
<dbReference type="InterPro" id="IPR007305">
    <property type="entry name" value="Vesicle_transpt_Got1/SFT2"/>
</dbReference>
<evidence type="ECO:0000256" key="6">
    <source>
        <dbReference type="ARBA" id="ARBA00023136"/>
    </source>
</evidence>
<dbReference type="Proteomes" id="UP000238350">
    <property type="component" value="Unassembled WGS sequence"/>
</dbReference>
<dbReference type="GO" id="GO:0016192">
    <property type="term" value="P:vesicle-mediated transport"/>
    <property type="evidence" value="ECO:0007669"/>
    <property type="project" value="InterPro"/>
</dbReference>
<evidence type="ECO:0000313" key="10">
    <source>
        <dbReference type="Proteomes" id="UP000238350"/>
    </source>
</evidence>
<evidence type="ECO:0000256" key="8">
    <source>
        <dbReference type="RuleBase" id="RU363111"/>
    </source>
</evidence>
<dbReference type="AlphaFoldDB" id="A0A2T0FHD0"/>
<comment type="subcellular location">
    <subcellularLocation>
        <location evidence="8">Golgi apparatus membrane</location>
        <topology evidence="8">Multi-pass membrane protein</topology>
    </subcellularLocation>
    <subcellularLocation>
        <location evidence="1">Membrane</location>
        <topology evidence="1">Multi-pass membrane protein</topology>
    </subcellularLocation>
</comment>
<keyword evidence="8" id="KW-0333">Golgi apparatus</keyword>
<keyword evidence="6 8" id="KW-0472">Membrane</keyword>
<keyword evidence="3 8" id="KW-0812">Transmembrane</keyword>
<keyword evidence="4 8" id="KW-0653">Protein transport</keyword>
<dbReference type="EMBL" id="NDIQ01000021">
    <property type="protein sequence ID" value="PRT54394.1"/>
    <property type="molecule type" value="Genomic_DNA"/>
</dbReference>
<keyword evidence="10" id="KW-1185">Reference proteome</keyword>
<name>A0A2T0FHD0_9ASCO</name>
<proteinExistence type="inferred from homology"/>
<comment type="similarity">
    <text evidence="7 8">Belongs to the SFT2 family.</text>
</comment>
<sequence length="207" mass="22947">MSENVFRAQLSSWRNSASVISHSAAAETESFFSKVKGFNPFARTGLRLPLTERAEDEPLEEPSWFTLSRWDRLLVFGACLLGAVALFALCFALLPVLAVKPRKFATIWSLASLLFIISFGVLQGPVNYLIHLVSPGRILFTIAYFGSIVLTLVFSMGLRSTILTLLAIIVQMIAAIWYTVSYFPMGTQSLKFASRVGARQVTSWINS</sequence>
<gene>
    <name evidence="9" type="ORF">B9G98_02014</name>
</gene>
<dbReference type="GO" id="GO:0015031">
    <property type="term" value="P:protein transport"/>
    <property type="evidence" value="ECO:0007669"/>
    <property type="project" value="UniProtKB-KW"/>
</dbReference>
<evidence type="ECO:0000313" key="9">
    <source>
        <dbReference type="EMBL" id="PRT54394.1"/>
    </source>
</evidence>
<dbReference type="Pfam" id="PF04178">
    <property type="entry name" value="Got1"/>
    <property type="match status" value="1"/>
</dbReference>
<evidence type="ECO:0000256" key="1">
    <source>
        <dbReference type="ARBA" id="ARBA00004141"/>
    </source>
</evidence>
<accession>A0A2T0FHD0</accession>
<dbReference type="OrthoDB" id="660759at2759"/>
<dbReference type="GO" id="GO:0000139">
    <property type="term" value="C:Golgi membrane"/>
    <property type="evidence" value="ECO:0007669"/>
    <property type="project" value="UniProtKB-SubCell"/>
</dbReference>
<feature type="transmembrane region" description="Helical" evidence="8">
    <location>
        <begin position="138"/>
        <end position="156"/>
    </location>
</feature>
<comment type="caution">
    <text evidence="9">The sequence shown here is derived from an EMBL/GenBank/DDBJ whole genome shotgun (WGS) entry which is preliminary data.</text>
</comment>
<evidence type="ECO:0000256" key="3">
    <source>
        <dbReference type="ARBA" id="ARBA00022692"/>
    </source>
</evidence>
<evidence type="ECO:0000256" key="7">
    <source>
        <dbReference type="ARBA" id="ARBA00025800"/>
    </source>
</evidence>
<evidence type="ECO:0000256" key="2">
    <source>
        <dbReference type="ARBA" id="ARBA00022448"/>
    </source>
</evidence>
<evidence type="ECO:0000256" key="4">
    <source>
        <dbReference type="ARBA" id="ARBA00022927"/>
    </source>
</evidence>
<dbReference type="PANTHER" id="PTHR23137:SF36">
    <property type="entry name" value="VESICLE TRANSPORT PROTEIN SFT2C"/>
    <property type="match status" value="1"/>
</dbReference>
<organism evidence="9 10">
    <name type="scientific">Wickerhamiella sorbophila</name>
    <dbReference type="NCBI Taxonomy" id="45607"/>
    <lineage>
        <taxon>Eukaryota</taxon>
        <taxon>Fungi</taxon>
        <taxon>Dikarya</taxon>
        <taxon>Ascomycota</taxon>
        <taxon>Saccharomycotina</taxon>
        <taxon>Dipodascomycetes</taxon>
        <taxon>Dipodascales</taxon>
        <taxon>Trichomonascaceae</taxon>
        <taxon>Wickerhamiella</taxon>
    </lineage>
</organism>
<dbReference type="STRING" id="45607.A0A2T0FHD0"/>
<keyword evidence="5 8" id="KW-1133">Transmembrane helix</keyword>
<dbReference type="PANTHER" id="PTHR23137">
    <property type="entry name" value="VESICLE TRANSPORT PROTEIN-RELATED"/>
    <property type="match status" value="1"/>
</dbReference>
<feature type="transmembrane region" description="Helical" evidence="8">
    <location>
        <begin position="73"/>
        <end position="98"/>
    </location>
</feature>
<dbReference type="GeneID" id="36515762"/>
<feature type="transmembrane region" description="Helical" evidence="8">
    <location>
        <begin position="104"/>
        <end position="126"/>
    </location>
</feature>
<dbReference type="RefSeq" id="XP_024664339.1">
    <property type="nucleotide sequence ID" value="XM_024808571.1"/>
</dbReference>